<evidence type="ECO:0000256" key="1">
    <source>
        <dbReference type="SAM" id="MobiDB-lite"/>
    </source>
</evidence>
<feature type="transmembrane region" description="Helical" evidence="2">
    <location>
        <begin position="97"/>
        <end position="117"/>
    </location>
</feature>
<protein>
    <submittedName>
        <fullName evidence="3">Uncharacterized protein</fullName>
    </submittedName>
</protein>
<feature type="transmembrane region" description="Helical" evidence="2">
    <location>
        <begin position="57"/>
        <end position="76"/>
    </location>
</feature>
<evidence type="ECO:0000256" key="2">
    <source>
        <dbReference type="SAM" id="Phobius"/>
    </source>
</evidence>
<dbReference type="Proteomes" id="UP000292957">
    <property type="component" value="Unassembled WGS sequence"/>
</dbReference>
<dbReference type="EMBL" id="ML143499">
    <property type="protein sequence ID" value="TBU23619.1"/>
    <property type="molecule type" value="Genomic_DNA"/>
</dbReference>
<keyword evidence="2" id="KW-1133">Transmembrane helix</keyword>
<gene>
    <name evidence="3" type="ORF">BD311DRAFT_66949</name>
</gene>
<evidence type="ECO:0000313" key="3">
    <source>
        <dbReference type="EMBL" id="TBU23619.1"/>
    </source>
</evidence>
<name>A0A4Q9M9D1_9APHY</name>
<organism evidence="3">
    <name type="scientific">Dichomitus squalens</name>
    <dbReference type="NCBI Taxonomy" id="114155"/>
    <lineage>
        <taxon>Eukaryota</taxon>
        <taxon>Fungi</taxon>
        <taxon>Dikarya</taxon>
        <taxon>Basidiomycota</taxon>
        <taxon>Agaricomycotina</taxon>
        <taxon>Agaricomycetes</taxon>
        <taxon>Polyporales</taxon>
        <taxon>Polyporaceae</taxon>
        <taxon>Dichomitus</taxon>
    </lineage>
</organism>
<feature type="transmembrane region" description="Helical" evidence="2">
    <location>
        <begin position="129"/>
        <end position="151"/>
    </location>
</feature>
<keyword evidence="2" id="KW-0472">Membrane</keyword>
<keyword evidence="2" id="KW-0812">Transmembrane</keyword>
<sequence>MRSQHNTLGEQGQERSRTPRTSFTSTTACSAVPESQDVPDTKGIHSKPHTPWMLSNIYMWGHFVCLVGLMIALVVLASNIREGIAVPRRLTAGVPHYALKSVPVLISLIIQCSWSVVREEIHKMQVSEFLPFLMNCSTMFVSSWSTSLVMAKRERRRRRP</sequence>
<reference evidence="3" key="1">
    <citation type="submission" date="2019-01" db="EMBL/GenBank/DDBJ databases">
        <title>Draft genome sequences of three monokaryotic isolates of the white-rot basidiomycete fungus Dichomitus squalens.</title>
        <authorList>
            <consortium name="DOE Joint Genome Institute"/>
            <person name="Lopez S.C."/>
            <person name="Andreopoulos B."/>
            <person name="Pangilinan J."/>
            <person name="Lipzen A."/>
            <person name="Riley R."/>
            <person name="Ahrendt S."/>
            <person name="Ng V."/>
            <person name="Barry K."/>
            <person name="Daum C."/>
            <person name="Grigoriev I.V."/>
            <person name="Hilden K.S."/>
            <person name="Makela M.R."/>
            <person name="de Vries R.P."/>
        </authorList>
    </citation>
    <scope>NUCLEOTIDE SEQUENCE [LARGE SCALE GENOMIC DNA]</scope>
    <source>
        <strain evidence="3">OM18370.1</strain>
    </source>
</reference>
<accession>A0A4Q9M9D1</accession>
<dbReference type="AlphaFoldDB" id="A0A4Q9M9D1"/>
<proteinExistence type="predicted"/>
<feature type="compositionally biased region" description="Polar residues" evidence="1">
    <location>
        <begin position="1"/>
        <end position="10"/>
    </location>
</feature>
<feature type="region of interest" description="Disordered" evidence="1">
    <location>
        <begin position="1"/>
        <end position="45"/>
    </location>
</feature>